<protein>
    <recommendedName>
        <fullName evidence="4">DUF3426 domain-containing protein</fullName>
    </recommendedName>
</protein>
<comment type="caution">
    <text evidence="2">The sequence shown here is derived from an EMBL/GenBank/DDBJ whole genome shotgun (WGS) entry which is preliminary data.</text>
</comment>
<gene>
    <name evidence="2" type="ORF">HV823_00305</name>
</gene>
<dbReference type="EMBL" id="JABXYK010000001">
    <property type="protein sequence ID" value="NVP53682.1"/>
    <property type="molecule type" value="Genomic_DNA"/>
</dbReference>
<dbReference type="RefSeq" id="WP_176947756.1">
    <property type="nucleotide sequence ID" value="NZ_JABXYK010000001.1"/>
</dbReference>
<reference evidence="2 3" key="1">
    <citation type="submission" date="2020-06" db="EMBL/GenBank/DDBJ databases">
        <title>Rhizobium sp.nov. isolated from the tomato plant.</title>
        <authorList>
            <person name="Thin K.K."/>
            <person name="Zhang X."/>
            <person name="He S."/>
        </authorList>
    </citation>
    <scope>NUCLEOTIDE SEQUENCE [LARGE SCALE GENOMIC DNA]</scope>
    <source>
        <strain evidence="2 3">DBTS2</strain>
    </source>
</reference>
<dbReference type="Proteomes" id="UP000659172">
    <property type="component" value="Unassembled WGS sequence"/>
</dbReference>
<evidence type="ECO:0008006" key="4">
    <source>
        <dbReference type="Google" id="ProtNLM"/>
    </source>
</evidence>
<keyword evidence="3" id="KW-1185">Reference proteome</keyword>
<accession>A0ABX2Q7I0</accession>
<evidence type="ECO:0000313" key="2">
    <source>
        <dbReference type="EMBL" id="NVP53682.1"/>
    </source>
</evidence>
<feature type="compositionally biased region" description="Basic and acidic residues" evidence="1">
    <location>
        <begin position="1"/>
        <end position="12"/>
    </location>
</feature>
<feature type="region of interest" description="Disordered" evidence="1">
    <location>
        <begin position="1"/>
        <end position="32"/>
    </location>
</feature>
<evidence type="ECO:0000256" key="1">
    <source>
        <dbReference type="SAM" id="MobiDB-lite"/>
    </source>
</evidence>
<organism evidence="2 3">
    <name type="scientific">Mycoplana rhizolycopersici</name>
    <dbReference type="NCBI Taxonomy" id="2746702"/>
    <lineage>
        <taxon>Bacteria</taxon>
        <taxon>Pseudomonadati</taxon>
        <taxon>Pseudomonadota</taxon>
        <taxon>Alphaproteobacteria</taxon>
        <taxon>Hyphomicrobiales</taxon>
        <taxon>Rhizobiaceae</taxon>
        <taxon>Mycoplana</taxon>
    </lineage>
</organism>
<name>A0ABX2Q7I0_9HYPH</name>
<evidence type="ECO:0000313" key="3">
    <source>
        <dbReference type="Proteomes" id="UP000659172"/>
    </source>
</evidence>
<proteinExistence type="predicted"/>
<sequence length="230" mass="24151">MTAFGARRERSVPIDLLPPEPGRRRKNPAPPRHVPEIVDADFVVVMDSPASPRGFARNDNSRRGKSALQGFASCAAKMAAKGLIRAVRLMEQALQILPARAFGTVVAGSVAGAFFFAGGLSALATVFSVGGEAGRLQIGGVTYTLDDRDGMKVLSIYGTLENLSREERAVPPIVVDIIGGGKGAARHRIEIAEGSMPAGASRPFALKIPHTGAGLPKVAVSLMSEDALQR</sequence>